<sequence>MASRPPCRSPAATRPTALALALAAALAGPGVAWAATATGGATGGAMATLDAQPLAQVSAVRAPQVMYLDISLDGRVVATLVRFTVVDGELSVLPSVLTDAGLQLPDGLPLNAAGEVALADIPGLGVDYQPTMQRVTLLPGTELRPTRLLGYRIPAPVQVDRDHGLVLDWDAYGRHLKGQDTLSLGTGARWFGRWGTLEVNGVSRTGDTGSDGYARLDTRWTYSDPRRMWTWSAGDIVSGGLAWSRPVRMGGVQLRRDFGVRPDLIVHPLPQFSADATLPSSVELYVNNIRQYGEEVAPGPFVLSDFPRVSGAGQAVVVVTDALGRTTQTSVPLYVDYQRLARGLTDFSFEAGVLRRGFGIDSDDYGSDVVASGSWRRGMRDDLTLELHGEAGPGLQLAGAGVAWSPLARFGVATGSVSRSEGDSAGTQWSGGYQWFGQRAGFDVNVQRADAGYRDLGTLDGGSVPLRAQDRASAWMTVPRGSLSVTWLRYRDGEELTGRTVSLGLSQTWGRSLSVFANAFHDDRAGSGVSLTLSLPLGDGLDGSLTADHRRSDTDLTANLRRRAPYEGGWGWQVQASDDGDGQVAAQYRGNGGEFWAGVDRFNGEHGLFAQGMGSVVLMDGQAFASRRISDAFAVVSTNGIGDVPILYENRTAGRTNDRGYLLLSDLRGWERNRIAIDPDGLAADLRVPAIERLVTPPNASGIRVPFALERVRSATVTLLDADGEPVAPGTRVQRADGSEAIVGFEGALWIEDYHEGEALSWRVQGLECRVSAPKAVTGPTTSSQCRTESKL</sequence>
<dbReference type="InterPro" id="IPR018030">
    <property type="entry name" value="Fimbrial_membr_usher_CS"/>
</dbReference>
<keyword evidence="1" id="KW-1029">Fimbrium biogenesis</keyword>
<accession>A0ABS7T218</accession>
<dbReference type="InterPro" id="IPR000015">
    <property type="entry name" value="Fimb_usher"/>
</dbReference>
<dbReference type="PANTHER" id="PTHR30451">
    <property type="entry name" value="OUTER MEMBRANE USHER PROTEIN"/>
    <property type="match status" value="1"/>
</dbReference>
<reference evidence="3 4" key="1">
    <citation type="submission" date="2021-09" db="EMBL/GenBank/DDBJ databases">
        <title>Lysobacter sp. 13A isolated from the river sediment.</title>
        <authorList>
            <person name="Liu H."/>
            <person name="Li S."/>
            <person name="Mao S."/>
        </authorList>
    </citation>
    <scope>NUCLEOTIDE SEQUENCE [LARGE SCALE GENOMIC DNA]</scope>
    <source>
        <strain evidence="3 4">13A</strain>
    </source>
</reference>
<comment type="similarity">
    <text evidence="1">Belongs to the fimbrial export usher family.</text>
</comment>
<dbReference type="PROSITE" id="PS01151">
    <property type="entry name" value="FIMBRIAL_USHER"/>
    <property type="match status" value="1"/>
</dbReference>
<dbReference type="RefSeq" id="WP_223674150.1">
    <property type="nucleotide sequence ID" value="NZ_JAINZW010000001.1"/>
</dbReference>
<dbReference type="EMBL" id="JAINZW010000001">
    <property type="protein sequence ID" value="MBZ4037924.1"/>
    <property type="molecule type" value="Genomic_DNA"/>
</dbReference>
<keyword evidence="2" id="KW-0732">Signal</keyword>
<organism evidence="3 4">
    <name type="scientific">Novilysobacter selenitireducens</name>
    <dbReference type="NCBI Taxonomy" id="2872639"/>
    <lineage>
        <taxon>Bacteria</taxon>
        <taxon>Pseudomonadati</taxon>
        <taxon>Pseudomonadota</taxon>
        <taxon>Gammaproteobacteria</taxon>
        <taxon>Lysobacterales</taxon>
        <taxon>Lysobacteraceae</taxon>
        <taxon>Novilysobacter</taxon>
    </lineage>
</organism>
<evidence type="ECO:0000256" key="2">
    <source>
        <dbReference type="SAM" id="SignalP"/>
    </source>
</evidence>
<feature type="chain" id="PRO_5046977543" evidence="2">
    <location>
        <begin position="35"/>
        <end position="792"/>
    </location>
</feature>
<evidence type="ECO:0000313" key="4">
    <source>
        <dbReference type="Proteomes" id="UP001430954"/>
    </source>
</evidence>
<comment type="caution">
    <text evidence="3">The sequence shown here is derived from an EMBL/GenBank/DDBJ whole genome shotgun (WGS) entry which is preliminary data.</text>
</comment>
<dbReference type="InterPro" id="IPR042186">
    <property type="entry name" value="FimD_plug_dom"/>
</dbReference>
<protein>
    <submittedName>
        <fullName evidence="3">Fimbria/pilus outer membrane usher protein</fullName>
    </submittedName>
</protein>
<name>A0ABS7T218_9GAMM</name>
<dbReference type="PANTHER" id="PTHR30451:SF5">
    <property type="entry name" value="SLR0019 PROTEIN"/>
    <property type="match status" value="1"/>
</dbReference>
<keyword evidence="1" id="KW-0998">Cell outer membrane</keyword>
<keyword evidence="4" id="KW-1185">Reference proteome</keyword>
<proteinExistence type="inferred from homology"/>
<feature type="signal peptide" evidence="2">
    <location>
        <begin position="1"/>
        <end position="34"/>
    </location>
</feature>
<dbReference type="Proteomes" id="UP001430954">
    <property type="component" value="Unassembled WGS sequence"/>
</dbReference>
<evidence type="ECO:0000313" key="3">
    <source>
        <dbReference type="EMBL" id="MBZ4037924.1"/>
    </source>
</evidence>
<dbReference type="Pfam" id="PF00577">
    <property type="entry name" value="Usher"/>
    <property type="match status" value="2"/>
</dbReference>
<keyword evidence="1" id="KW-0472">Membrane</keyword>
<dbReference type="Gene3D" id="2.60.40.2610">
    <property type="entry name" value="Outer membrane usher protein FimD, plug domain"/>
    <property type="match status" value="1"/>
</dbReference>
<keyword evidence="1" id="KW-0813">Transport</keyword>
<keyword evidence="1" id="KW-0812">Transmembrane</keyword>
<dbReference type="Gene3D" id="2.60.40.3110">
    <property type="match status" value="1"/>
</dbReference>
<comment type="subcellular location">
    <subcellularLocation>
        <location evidence="1">Cell outer membrane</location>
        <topology evidence="1">Multi-pass membrane protein</topology>
    </subcellularLocation>
</comment>
<evidence type="ECO:0000256" key="1">
    <source>
        <dbReference type="RuleBase" id="RU003884"/>
    </source>
</evidence>
<gene>
    <name evidence="3" type="ORF">K6753_00050</name>
</gene>